<dbReference type="GO" id="GO:0005737">
    <property type="term" value="C:cytoplasm"/>
    <property type="evidence" value="ECO:0007669"/>
    <property type="project" value="TreeGrafter"/>
</dbReference>
<dbReference type="InterPro" id="IPR041679">
    <property type="entry name" value="DNA2/NAM7-like_C"/>
</dbReference>
<keyword evidence="2" id="KW-0547">Nucleotide-binding</keyword>
<keyword evidence="8" id="KW-0238">DNA-binding</keyword>
<dbReference type="GO" id="GO:0016787">
    <property type="term" value="F:hydrolase activity"/>
    <property type="evidence" value="ECO:0007669"/>
    <property type="project" value="UniProtKB-KW"/>
</dbReference>
<dbReference type="PANTHER" id="PTHR43788">
    <property type="entry name" value="DNA2/NAM7 HELICASE FAMILY MEMBER"/>
    <property type="match status" value="1"/>
</dbReference>
<reference evidence="8" key="1">
    <citation type="submission" date="2020-08" db="EMBL/GenBank/DDBJ databases">
        <title>Multicomponent nature underlies the extraordinary mechanical properties of spider dragline silk.</title>
        <authorList>
            <person name="Kono N."/>
            <person name="Nakamura H."/>
            <person name="Mori M."/>
            <person name="Yoshida Y."/>
            <person name="Ohtoshi R."/>
            <person name="Malay A.D."/>
            <person name="Moran D.A.P."/>
            <person name="Tomita M."/>
            <person name="Numata K."/>
            <person name="Arakawa K."/>
        </authorList>
    </citation>
    <scope>NUCLEOTIDE SEQUENCE</scope>
</reference>
<gene>
    <name evidence="8" type="primary">IGHMBP2</name>
    <name evidence="8" type="ORF">TNIN_86001</name>
</gene>
<evidence type="ECO:0000256" key="2">
    <source>
        <dbReference type="ARBA" id="ARBA00022741"/>
    </source>
</evidence>
<evidence type="ECO:0000313" key="9">
    <source>
        <dbReference type="Proteomes" id="UP000886998"/>
    </source>
</evidence>
<evidence type="ECO:0000256" key="1">
    <source>
        <dbReference type="ARBA" id="ARBA00007913"/>
    </source>
</evidence>
<evidence type="ECO:0000259" key="7">
    <source>
        <dbReference type="Pfam" id="PF13087"/>
    </source>
</evidence>
<evidence type="ECO:0000256" key="4">
    <source>
        <dbReference type="ARBA" id="ARBA00022806"/>
    </source>
</evidence>
<dbReference type="OrthoDB" id="6513042at2759"/>
<dbReference type="Pfam" id="PF13086">
    <property type="entry name" value="AAA_11"/>
    <property type="match status" value="1"/>
</dbReference>
<dbReference type="GO" id="GO:0043139">
    <property type="term" value="F:5'-3' DNA helicase activity"/>
    <property type="evidence" value="ECO:0007669"/>
    <property type="project" value="TreeGrafter"/>
</dbReference>
<comment type="caution">
    <text evidence="8">The sequence shown here is derived from an EMBL/GenBank/DDBJ whole genome shotgun (WGS) entry which is preliminary data.</text>
</comment>
<dbReference type="Gene3D" id="3.40.50.300">
    <property type="entry name" value="P-loop containing nucleotide triphosphate hydrolases"/>
    <property type="match status" value="1"/>
</dbReference>
<evidence type="ECO:0000256" key="5">
    <source>
        <dbReference type="ARBA" id="ARBA00022840"/>
    </source>
</evidence>
<keyword evidence="5" id="KW-0067">ATP-binding</keyword>
<sequence>MEVACWISLLLAKKCILAGDHHQLSPTILSKKAAGLVATFYENKLVANETVRSSVLSDLSGVDATDITSKALMIIHTSGFAMRDQLMDGNKGEARLVEIHIDQLVQWGLQASSIAVFTPYKF</sequence>
<keyword evidence="9" id="KW-1185">Reference proteome</keyword>
<proteinExistence type="inferred from homology"/>
<keyword evidence="4" id="KW-0347">Helicase</keyword>
<feature type="domain" description="DNA2/NAM7 helicase-like C-terminal" evidence="7">
    <location>
        <begin position="38"/>
        <end position="121"/>
    </location>
</feature>
<dbReference type="Pfam" id="PF13087">
    <property type="entry name" value="AAA_12"/>
    <property type="match status" value="1"/>
</dbReference>
<protein>
    <submittedName>
        <fullName evidence="8">DNA-binding protein SMUBP-2</fullName>
    </submittedName>
</protein>
<evidence type="ECO:0000313" key="8">
    <source>
        <dbReference type="EMBL" id="GFY52487.1"/>
    </source>
</evidence>
<dbReference type="InterPro" id="IPR041677">
    <property type="entry name" value="DNA2/NAM7_AAA_11"/>
</dbReference>
<evidence type="ECO:0000256" key="3">
    <source>
        <dbReference type="ARBA" id="ARBA00022801"/>
    </source>
</evidence>
<dbReference type="EMBL" id="BMAV01008712">
    <property type="protein sequence ID" value="GFY52487.1"/>
    <property type="molecule type" value="Genomic_DNA"/>
</dbReference>
<dbReference type="PANTHER" id="PTHR43788:SF8">
    <property type="entry name" value="DNA-BINDING PROTEIN SMUBP-2"/>
    <property type="match status" value="1"/>
</dbReference>
<accession>A0A8X7C3L5</accession>
<dbReference type="AlphaFoldDB" id="A0A8X7C3L5"/>
<keyword evidence="3" id="KW-0378">Hydrolase</keyword>
<evidence type="ECO:0000259" key="6">
    <source>
        <dbReference type="Pfam" id="PF13086"/>
    </source>
</evidence>
<dbReference type="GO" id="GO:0005524">
    <property type="term" value="F:ATP binding"/>
    <property type="evidence" value="ECO:0007669"/>
    <property type="project" value="UniProtKB-KW"/>
</dbReference>
<dbReference type="InterPro" id="IPR050534">
    <property type="entry name" value="Coronavir_polyprotein_1ab"/>
</dbReference>
<feature type="domain" description="DNA2/NAM7 helicase helicase" evidence="6">
    <location>
        <begin position="2"/>
        <end position="31"/>
    </location>
</feature>
<dbReference type="GO" id="GO:0003677">
    <property type="term" value="F:DNA binding"/>
    <property type="evidence" value="ECO:0007669"/>
    <property type="project" value="UniProtKB-KW"/>
</dbReference>
<dbReference type="Proteomes" id="UP000886998">
    <property type="component" value="Unassembled WGS sequence"/>
</dbReference>
<name>A0A8X7C3L5_9ARAC</name>
<comment type="similarity">
    <text evidence="1">Belongs to the DNA2/NAM7 helicase family.</text>
</comment>
<dbReference type="GO" id="GO:0005634">
    <property type="term" value="C:nucleus"/>
    <property type="evidence" value="ECO:0007669"/>
    <property type="project" value="TreeGrafter"/>
</dbReference>
<dbReference type="InterPro" id="IPR027417">
    <property type="entry name" value="P-loop_NTPase"/>
</dbReference>
<organism evidence="8 9">
    <name type="scientific">Trichonephila inaurata madagascariensis</name>
    <dbReference type="NCBI Taxonomy" id="2747483"/>
    <lineage>
        <taxon>Eukaryota</taxon>
        <taxon>Metazoa</taxon>
        <taxon>Ecdysozoa</taxon>
        <taxon>Arthropoda</taxon>
        <taxon>Chelicerata</taxon>
        <taxon>Arachnida</taxon>
        <taxon>Araneae</taxon>
        <taxon>Araneomorphae</taxon>
        <taxon>Entelegynae</taxon>
        <taxon>Araneoidea</taxon>
        <taxon>Nephilidae</taxon>
        <taxon>Trichonephila</taxon>
        <taxon>Trichonephila inaurata</taxon>
    </lineage>
</organism>